<evidence type="ECO:0000256" key="1">
    <source>
        <dbReference type="ARBA" id="ARBA00002190"/>
    </source>
</evidence>
<protein>
    <submittedName>
        <fullName evidence="6">Uncharacterized protein</fullName>
    </submittedName>
</protein>
<evidence type="ECO:0000313" key="6">
    <source>
        <dbReference type="EMBL" id="NFH61737.1"/>
    </source>
</evidence>
<evidence type="ECO:0000256" key="3">
    <source>
        <dbReference type="ARBA" id="ARBA00022578"/>
    </source>
</evidence>
<reference evidence="6 8" key="1">
    <citation type="submission" date="2019-04" db="EMBL/GenBank/DDBJ databases">
        <title>Genome sequencing of Clostridium botulinum Groups I-IV and Clostridium butyricum.</title>
        <authorList>
            <person name="Brunt J."/>
            <person name="Van Vliet A.H.M."/>
            <person name="Stringer S.C."/>
            <person name="Carter A.T."/>
            <person name="Peck M.W."/>
        </authorList>
    </citation>
    <scope>NUCLEOTIDE SEQUENCE</scope>
    <source>
        <strain evidence="6">IFR 15/031</strain>
        <strain evidence="7 8">IFR 15/034</strain>
    </source>
</reference>
<dbReference type="GO" id="GO:0004803">
    <property type="term" value="F:transposase activity"/>
    <property type="evidence" value="ECO:0007669"/>
    <property type="project" value="InterPro"/>
</dbReference>
<comment type="similarity">
    <text evidence="2">Belongs to the transposase mutator family.</text>
</comment>
<keyword evidence="3" id="KW-0815">Transposition</keyword>
<keyword evidence="5" id="KW-0233">DNA recombination</keyword>
<dbReference type="RefSeq" id="WP_072570547.1">
    <property type="nucleotide sequence ID" value="NZ_CP013247.1"/>
</dbReference>
<dbReference type="GO" id="GO:0003677">
    <property type="term" value="F:DNA binding"/>
    <property type="evidence" value="ECO:0007669"/>
    <property type="project" value="UniProtKB-KW"/>
</dbReference>
<evidence type="ECO:0000313" key="8">
    <source>
        <dbReference type="Proteomes" id="UP000482543"/>
    </source>
</evidence>
<organism evidence="6">
    <name type="scientific">Clostridium botulinum</name>
    <dbReference type="NCBI Taxonomy" id="1491"/>
    <lineage>
        <taxon>Bacteria</taxon>
        <taxon>Bacillati</taxon>
        <taxon>Bacillota</taxon>
        <taxon>Clostridia</taxon>
        <taxon>Eubacteriales</taxon>
        <taxon>Clostridiaceae</taxon>
        <taxon>Clostridium</taxon>
    </lineage>
</organism>
<evidence type="ECO:0000256" key="2">
    <source>
        <dbReference type="ARBA" id="ARBA00010961"/>
    </source>
</evidence>
<evidence type="ECO:0000313" key="7">
    <source>
        <dbReference type="EMBL" id="NFI20950.1"/>
    </source>
</evidence>
<gene>
    <name evidence="6" type="ORF">FC962_07465</name>
    <name evidence="7" type="ORF">FC964_06030</name>
</gene>
<sequence>MLSSITSRMLSLVTEWQNSPLEKTYSFIFMYAIHYKVREDEQIAVKAAYAVLGTDYSFKLIN</sequence>
<comment type="caution">
    <text evidence="6">The sequence shown here is derived from an EMBL/GenBank/DDBJ whole genome shotgun (WGS) entry which is preliminary data.</text>
</comment>
<proteinExistence type="inferred from homology"/>
<evidence type="ECO:0000256" key="5">
    <source>
        <dbReference type="ARBA" id="ARBA00023172"/>
    </source>
</evidence>
<comment type="function">
    <text evidence="1">Required for the transposition of the insertion element.</text>
</comment>
<dbReference type="EMBL" id="SWRL01000005">
    <property type="protein sequence ID" value="NFH61737.1"/>
    <property type="molecule type" value="Genomic_DNA"/>
</dbReference>
<accession>A0A6G4EER7</accession>
<dbReference type="GO" id="GO:0006313">
    <property type="term" value="P:DNA transposition"/>
    <property type="evidence" value="ECO:0007669"/>
    <property type="project" value="InterPro"/>
</dbReference>
<dbReference type="Pfam" id="PF00872">
    <property type="entry name" value="Transposase_mut"/>
    <property type="match status" value="1"/>
</dbReference>
<keyword evidence="4" id="KW-0238">DNA-binding</keyword>
<dbReference type="Proteomes" id="UP000482543">
    <property type="component" value="Unassembled WGS sequence"/>
</dbReference>
<dbReference type="AlphaFoldDB" id="A0A6G4EER7"/>
<dbReference type="EMBL" id="SWRJ01000001">
    <property type="protein sequence ID" value="NFI20950.1"/>
    <property type="molecule type" value="Genomic_DNA"/>
</dbReference>
<evidence type="ECO:0000256" key="4">
    <source>
        <dbReference type="ARBA" id="ARBA00023125"/>
    </source>
</evidence>
<dbReference type="InterPro" id="IPR001207">
    <property type="entry name" value="Transposase_mutator"/>
</dbReference>
<name>A0A6G4EER7_CLOBO</name>